<dbReference type="AlphaFoldDB" id="A0A4Q9HW53"/>
<dbReference type="SUPFAM" id="SSF53335">
    <property type="entry name" value="S-adenosyl-L-methionine-dependent methyltransferases"/>
    <property type="match status" value="1"/>
</dbReference>
<dbReference type="GO" id="GO:0008168">
    <property type="term" value="F:methyltransferase activity"/>
    <property type="evidence" value="ECO:0007669"/>
    <property type="project" value="UniProtKB-KW"/>
</dbReference>
<dbReference type="CDD" id="cd02440">
    <property type="entry name" value="AdoMet_MTases"/>
    <property type="match status" value="1"/>
</dbReference>
<dbReference type="Gene3D" id="3.40.50.150">
    <property type="entry name" value="Vaccinia Virus protein VP39"/>
    <property type="match status" value="1"/>
</dbReference>
<keyword evidence="2" id="KW-0808">Transferase</keyword>
<keyword evidence="3" id="KW-1185">Reference proteome</keyword>
<dbReference type="EMBL" id="SIXH01000137">
    <property type="protein sequence ID" value="TBO58480.1"/>
    <property type="molecule type" value="Genomic_DNA"/>
</dbReference>
<evidence type="ECO:0000313" key="2">
    <source>
        <dbReference type="EMBL" id="TBO58480.1"/>
    </source>
</evidence>
<evidence type="ECO:0000313" key="3">
    <source>
        <dbReference type="Proteomes" id="UP000292452"/>
    </source>
</evidence>
<dbReference type="PANTHER" id="PTHR42912">
    <property type="entry name" value="METHYLTRANSFERASE"/>
    <property type="match status" value="1"/>
</dbReference>
<dbReference type="RefSeq" id="WP_052856765.1">
    <property type="nucleotide sequence ID" value="NZ_SIXH01000137.1"/>
</dbReference>
<dbReference type="InterPro" id="IPR029063">
    <property type="entry name" value="SAM-dependent_MTases_sf"/>
</dbReference>
<keyword evidence="2" id="KW-0489">Methyltransferase</keyword>
<feature type="domain" description="Methyltransferase" evidence="1">
    <location>
        <begin position="73"/>
        <end position="162"/>
    </location>
</feature>
<protein>
    <submittedName>
        <fullName evidence="2">Class I SAM-dependent methyltransferase</fullName>
    </submittedName>
</protein>
<sequence>MTPDVHGAPTGGDAFGAMLQDCWAGGGAGSGVRELLERDDGQLYHSDAGLYFTAADAWPDVDRELLRRVRGTVLDIGCGGGRTMAELQGRGHEVLGVDPSPGAVRLCGERGLRAIEATAADLGAVDGEFDTLVMTGNGLGFLESREQAPRVLKELARVARPGAALLGTTFDPARLTAPSETEYRARNVAAGRLPGQWRIRVRYAGLATDWFRYAFLSPDDLAELTAGSPWRIEEIHSGDFHYLAHLVLD</sequence>
<dbReference type="GeneID" id="97374990"/>
<organism evidence="2 3">
    <name type="scientific">Streptomyces kasugaensis</name>
    <dbReference type="NCBI Taxonomy" id="1946"/>
    <lineage>
        <taxon>Bacteria</taxon>
        <taxon>Bacillati</taxon>
        <taxon>Actinomycetota</taxon>
        <taxon>Actinomycetes</taxon>
        <taxon>Kitasatosporales</taxon>
        <taxon>Streptomycetaceae</taxon>
        <taxon>Streptomyces</taxon>
    </lineage>
</organism>
<dbReference type="GO" id="GO:0032259">
    <property type="term" value="P:methylation"/>
    <property type="evidence" value="ECO:0007669"/>
    <property type="project" value="UniProtKB-KW"/>
</dbReference>
<reference evidence="2 3" key="1">
    <citation type="submission" date="2019-02" db="EMBL/GenBank/DDBJ databases">
        <title>Draft Genome Sequence of Streptomyces sp. AM-2504, identified by 16S rRNA comparative analysis as a Streptomyces Kasugaensis strain.</title>
        <authorList>
            <person name="Napolioni V."/>
            <person name="Giuliodori A.M."/>
            <person name="Spurio R."/>
            <person name="Fabbretti A."/>
        </authorList>
    </citation>
    <scope>NUCLEOTIDE SEQUENCE [LARGE SCALE GENOMIC DNA]</scope>
    <source>
        <strain evidence="2 3">AM-2504</strain>
    </source>
</reference>
<gene>
    <name evidence="2" type="ORF">EYS09_17265</name>
</gene>
<dbReference type="InterPro" id="IPR050508">
    <property type="entry name" value="Methyltransf_Superfamily"/>
</dbReference>
<dbReference type="Proteomes" id="UP000292452">
    <property type="component" value="Unassembled WGS sequence"/>
</dbReference>
<accession>A0A4Q9HW53</accession>
<dbReference type="InterPro" id="IPR041698">
    <property type="entry name" value="Methyltransf_25"/>
</dbReference>
<proteinExistence type="predicted"/>
<name>A0A4Q9HW53_STRKA</name>
<comment type="caution">
    <text evidence="2">The sequence shown here is derived from an EMBL/GenBank/DDBJ whole genome shotgun (WGS) entry which is preliminary data.</text>
</comment>
<evidence type="ECO:0000259" key="1">
    <source>
        <dbReference type="Pfam" id="PF13649"/>
    </source>
</evidence>
<dbReference type="Pfam" id="PF13649">
    <property type="entry name" value="Methyltransf_25"/>
    <property type="match status" value="1"/>
</dbReference>